<evidence type="ECO:0000313" key="4">
    <source>
        <dbReference type="EMBL" id="MFC5712083.1"/>
    </source>
</evidence>
<keyword evidence="2" id="KW-0472">Membrane</keyword>
<dbReference type="InterPro" id="IPR025194">
    <property type="entry name" value="RodZ-like_C"/>
</dbReference>
<dbReference type="PANTHER" id="PTHR34475:SF1">
    <property type="entry name" value="CYTOSKELETON PROTEIN RODZ"/>
    <property type="match status" value="1"/>
</dbReference>
<evidence type="ECO:0000313" key="5">
    <source>
        <dbReference type="Proteomes" id="UP001596142"/>
    </source>
</evidence>
<dbReference type="RefSeq" id="WP_385939123.1">
    <property type="nucleotide sequence ID" value="NZ_JBHSOZ010000003.1"/>
</dbReference>
<dbReference type="PANTHER" id="PTHR34475">
    <property type="match status" value="1"/>
</dbReference>
<dbReference type="PROSITE" id="PS50943">
    <property type="entry name" value="HTH_CROC1"/>
    <property type="match status" value="1"/>
</dbReference>
<dbReference type="Pfam" id="PF13464">
    <property type="entry name" value="RodZ_C"/>
    <property type="match status" value="1"/>
</dbReference>
<dbReference type="InterPro" id="IPR050400">
    <property type="entry name" value="Bact_Cytoskel_RodZ"/>
</dbReference>
<protein>
    <submittedName>
        <fullName evidence="4">Helix-turn-helix domain-containing protein</fullName>
    </submittedName>
</protein>
<sequence>MSQLGEFLKEKREEQGISLEKMQEMTKIQKRYLKAIEDGDHSALPGSFYARAFVKSYAEALRLDPDEVFEEYGSELPKPKQEPAEIPPRMERRKPPVNRKKSNKLSFLPAVMVFVFATVIAVGIWVVVQGFGGDDTTEGEPPTGDPGFEVDSNEEAIGPAEEEENGNDEEENSEEEAAEEEAENGNEEAVNDEEEEENGNDEEENGEETGEIEHVDTESYRSTYTLTGTDELLVEMEFSGNSYVDIRDEDGDITETIHSSSDGDSESYDFSGQSAVTVNVGNTSAVTLSINGEEIDYPINEARQHIIVEVEEENDDEEE</sequence>
<evidence type="ECO:0000256" key="2">
    <source>
        <dbReference type="SAM" id="Phobius"/>
    </source>
</evidence>
<dbReference type="SMART" id="SM00530">
    <property type="entry name" value="HTH_XRE"/>
    <property type="match status" value="1"/>
</dbReference>
<feature type="region of interest" description="Disordered" evidence="1">
    <location>
        <begin position="157"/>
        <end position="222"/>
    </location>
</feature>
<accession>A0ABW0YI45</accession>
<feature type="region of interest" description="Disordered" evidence="1">
    <location>
        <begin position="72"/>
        <end position="101"/>
    </location>
</feature>
<gene>
    <name evidence="4" type="ORF">ACFPU1_04775</name>
</gene>
<dbReference type="Proteomes" id="UP001596142">
    <property type="component" value="Unassembled WGS sequence"/>
</dbReference>
<feature type="transmembrane region" description="Helical" evidence="2">
    <location>
        <begin position="107"/>
        <end position="128"/>
    </location>
</feature>
<reference evidence="5" key="1">
    <citation type="journal article" date="2019" name="Int. J. Syst. Evol. Microbiol.">
        <title>The Global Catalogue of Microorganisms (GCM) 10K type strain sequencing project: providing services to taxonomists for standard genome sequencing and annotation.</title>
        <authorList>
            <consortium name="The Broad Institute Genomics Platform"/>
            <consortium name="The Broad Institute Genome Sequencing Center for Infectious Disease"/>
            <person name="Wu L."/>
            <person name="Ma J."/>
        </authorList>
    </citation>
    <scope>NUCLEOTIDE SEQUENCE [LARGE SCALE GENOMIC DNA]</scope>
    <source>
        <strain evidence="5">CECT 7184</strain>
    </source>
</reference>
<comment type="caution">
    <text evidence="4">The sequence shown here is derived from an EMBL/GenBank/DDBJ whole genome shotgun (WGS) entry which is preliminary data.</text>
</comment>
<dbReference type="SUPFAM" id="SSF47413">
    <property type="entry name" value="lambda repressor-like DNA-binding domains"/>
    <property type="match status" value="1"/>
</dbReference>
<keyword evidence="2" id="KW-1133">Transmembrane helix</keyword>
<feature type="domain" description="HTH cro/C1-type" evidence="3">
    <location>
        <begin position="8"/>
        <end position="68"/>
    </location>
</feature>
<name>A0ABW0YI45_9BACI</name>
<organism evidence="4 5">
    <name type="scientific">Thalassorhabdus alkalitolerans</name>
    <dbReference type="NCBI Taxonomy" id="2282697"/>
    <lineage>
        <taxon>Bacteria</taxon>
        <taxon>Bacillati</taxon>
        <taxon>Bacillota</taxon>
        <taxon>Bacilli</taxon>
        <taxon>Bacillales</taxon>
        <taxon>Bacillaceae</taxon>
        <taxon>Thalassorhabdus</taxon>
    </lineage>
</organism>
<dbReference type="Gene3D" id="1.10.260.40">
    <property type="entry name" value="lambda repressor-like DNA-binding domains"/>
    <property type="match status" value="1"/>
</dbReference>
<feature type="compositionally biased region" description="Basic and acidic residues" evidence="1">
    <location>
        <begin position="77"/>
        <end position="94"/>
    </location>
</feature>
<dbReference type="CDD" id="cd00093">
    <property type="entry name" value="HTH_XRE"/>
    <property type="match status" value="1"/>
</dbReference>
<dbReference type="InterPro" id="IPR010982">
    <property type="entry name" value="Lambda_DNA-bd_dom_sf"/>
</dbReference>
<dbReference type="InterPro" id="IPR001387">
    <property type="entry name" value="Cro/C1-type_HTH"/>
</dbReference>
<proteinExistence type="predicted"/>
<dbReference type="Pfam" id="PF13413">
    <property type="entry name" value="HTH_25"/>
    <property type="match status" value="1"/>
</dbReference>
<keyword evidence="5" id="KW-1185">Reference proteome</keyword>
<feature type="compositionally biased region" description="Acidic residues" evidence="1">
    <location>
        <begin position="160"/>
        <end position="210"/>
    </location>
</feature>
<evidence type="ECO:0000256" key="1">
    <source>
        <dbReference type="SAM" id="MobiDB-lite"/>
    </source>
</evidence>
<keyword evidence="2" id="KW-0812">Transmembrane</keyword>
<dbReference type="EMBL" id="JBHSOZ010000003">
    <property type="protein sequence ID" value="MFC5712083.1"/>
    <property type="molecule type" value="Genomic_DNA"/>
</dbReference>
<evidence type="ECO:0000259" key="3">
    <source>
        <dbReference type="PROSITE" id="PS50943"/>
    </source>
</evidence>